<organism evidence="8 9">
    <name type="scientific">Subtercola boreus</name>
    <dbReference type="NCBI Taxonomy" id="120213"/>
    <lineage>
        <taxon>Bacteria</taxon>
        <taxon>Bacillati</taxon>
        <taxon>Actinomycetota</taxon>
        <taxon>Actinomycetes</taxon>
        <taxon>Micrococcales</taxon>
        <taxon>Microbacteriaceae</taxon>
        <taxon>Subtercola</taxon>
    </lineage>
</organism>
<reference evidence="8 9" key="1">
    <citation type="submission" date="2017-04" db="EMBL/GenBank/DDBJ databases">
        <title>Comparative genome analysis of Subtercola boreus.</title>
        <authorList>
            <person name="Cho Y.-J."/>
            <person name="Cho A."/>
            <person name="Kim O.-S."/>
            <person name="Lee J.-I."/>
        </authorList>
    </citation>
    <scope>NUCLEOTIDE SEQUENCE [LARGE SCALE GENOMIC DNA]</scope>
    <source>
        <strain evidence="8 9">P27444</strain>
    </source>
</reference>
<keyword evidence="5" id="KW-0560">Oxidoreductase</keyword>
<dbReference type="PANTHER" id="PTHR33711:SF7">
    <property type="entry name" value="INTRADIOL RING-CLEAVAGE DIOXYGENASES DOMAIN-CONTAINING PROTEIN-RELATED"/>
    <property type="match status" value="1"/>
</dbReference>
<dbReference type="SUPFAM" id="SSF49482">
    <property type="entry name" value="Aromatic compound dioxygenase"/>
    <property type="match status" value="1"/>
</dbReference>
<sequence>MDVTSEEATDVVVEAFSKTPDPRLREVLVSATRHLHAFVQEVDPTMAEWEVAIDFLTRTGHKSDDVRQEFMLLSDVFGVTMLVETLESLRHSNATTAATVLGPFHMTVSPRRELGESIDEIGSAVPCIVEGTVTSVTGEPIPHATVDVWQADSEGFYDVQTEAGLPEGNGRGFFTADENGAFWFRTVVPAFYPIPTDGPVGELLRASARHPYRPAHIHFIADAPGFLPITTHCFVADSPYIDEDAVFAVKSSLITPFERNDDLVAASRFGLDQPFDHARFDIVLAPAEGA</sequence>
<dbReference type="Gene3D" id="2.60.130.10">
    <property type="entry name" value="Aromatic compound dioxygenase"/>
    <property type="match status" value="1"/>
</dbReference>
<comment type="cofactor">
    <cofactor evidence="1">
        <name>Fe(3+)</name>
        <dbReference type="ChEBI" id="CHEBI:29034"/>
    </cofactor>
</comment>
<dbReference type="GO" id="GO:0018576">
    <property type="term" value="F:catechol 1,2-dioxygenase activity"/>
    <property type="evidence" value="ECO:0007669"/>
    <property type="project" value="InterPro"/>
</dbReference>
<evidence type="ECO:0000313" key="8">
    <source>
        <dbReference type="EMBL" id="RFA06998.1"/>
    </source>
</evidence>
<dbReference type="InterPro" id="IPR000627">
    <property type="entry name" value="Intradiol_dOase_C"/>
</dbReference>
<dbReference type="EMBL" id="NBXA01000033">
    <property type="protein sequence ID" value="RFA06998.1"/>
    <property type="molecule type" value="Genomic_DNA"/>
</dbReference>
<keyword evidence="3" id="KW-0479">Metal-binding</keyword>
<evidence type="ECO:0000259" key="7">
    <source>
        <dbReference type="PROSITE" id="PS00083"/>
    </source>
</evidence>
<dbReference type="PROSITE" id="PS00083">
    <property type="entry name" value="INTRADIOL_DIOXYGENAS"/>
    <property type="match status" value="1"/>
</dbReference>
<accession>A0A3E0VBW3</accession>
<dbReference type="OrthoDB" id="9800887at2"/>
<dbReference type="InterPro" id="IPR015889">
    <property type="entry name" value="Intradiol_dOase_core"/>
</dbReference>
<dbReference type="InterPro" id="IPR050770">
    <property type="entry name" value="Intradiol_RC_Dioxygenase"/>
</dbReference>
<dbReference type="PANTHER" id="PTHR33711">
    <property type="entry name" value="DIOXYGENASE, PUTATIVE (AFU_ORTHOLOGUE AFUA_2G02910)-RELATED"/>
    <property type="match status" value="1"/>
</dbReference>
<keyword evidence="4 8" id="KW-0223">Dioxygenase</keyword>
<evidence type="ECO:0000256" key="1">
    <source>
        <dbReference type="ARBA" id="ARBA00001965"/>
    </source>
</evidence>
<evidence type="ECO:0000313" key="9">
    <source>
        <dbReference type="Proteomes" id="UP000256709"/>
    </source>
</evidence>
<evidence type="ECO:0000256" key="3">
    <source>
        <dbReference type="ARBA" id="ARBA00022723"/>
    </source>
</evidence>
<dbReference type="Proteomes" id="UP000256709">
    <property type="component" value="Unassembled WGS sequence"/>
</dbReference>
<dbReference type="Pfam" id="PF04444">
    <property type="entry name" value="Dioxygenase_N"/>
    <property type="match status" value="1"/>
</dbReference>
<gene>
    <name evidence="8" type="ORF">B7R21_17385</name>
</gene>
<protein>
    <submittedName>
        <fullName evidence="8">6-chlorohydroxyquinol-1,2-dioxygenase</fullName>
    </submittedName>
</protein>
<evidence type="ECO:0000256" key="2">
    <source>
        <dbReference type="ARBA" id="ARBA00007825"/>
    </source>
</evidence>
<keyword evidence="6" id="KW-0408">Iron</keyword>
<dbReference type="GO" id="GO:0008199">
    <property type="term" value="F:ferric iron binding"/>
    <property type="evidence" value="ECO:0007669"/>
    <property type="project" value="InterPro"/>
</dbReference>
<feature type="domain" description="Intradiol ring-cleavage dioxygenases" evidence="7">
    <location>
        <begin position="129"/>
        <end position="157"/>
    </location>
</feature>
<proteinExistence type="inferred from homology"/>
<comment type="similarity">
    <text evidence="2">Belongs to the intradiol ring-cleavage dioxygenase family.</text>
</comment>
<evidence type="ECO:0000256" key="4">
    <source>
        <dbReference type="ARBA" id="ARBA00022964"/>
    </source>
</evidence>
<comment type="caution">
    <text evidence="8">The sequence shown here is derived from an EMBL/GenBank/DDBJ whole genome shotgun (WGS) entry which is preliminary data.</text>
</comment>
<dbReference type="GO" id="GO:0009712">
    <property type="term" value="P:catechol-containing compound metabolic process"/>
    <property type="evidence" value="ECO:0007669"/>
    <property type="project" value="InterPro"/>
</dbReference>
<name>A0A3E0VBW3_9MICO</name>
<evidence type="ECO:0000256" key="5">
    <source>
        <dbReference type="ARBA" id="ARBA00023002"/>
    </source>
</evidence>
<dbReference type="AlphaFoldDB" id="A0A3E0VBW3"/>
<dbReference type="Pfam" id="PF00775">
    <property type="entry name" value="Dioxygenase_C"/>
    <property type="match status" value="1"/>
</dbReference>
<dbReference type="RefSeq" id="WP_116284529.1">
    <property type="nucleotide sequence ID" value="NZ_NBXA01000033.1"/>
</dbReference>
<dbReference type="InterPro" id="IPR007535">
    <property type="entry name" value="Catechol_dOase_N"/>
</dbReference>
<evidence type="ECO:0000256" key="6">
    <source>
        <dbReference type="ARBA" id="ARBA00023004"/>
    </source>
</evidence>